<reference evidence="1 2" key="1">
    <citation type="submission" date="2024-05" db="EMBL/GenBank/DDBJ databases">
        <title>Genome sequencing and assembly of Indian major carp, Cirrhinus mrigala (Hamilton, 1822).</title>
        <authorList>
            <person name="Mohindra V."/>
            <person name="Chowdhury L.M."/>
            <person name="Lal K."/>
            <person name="Jena J.K."/>
        </authorList>
    </citation>
    <scope>NUCLEOTIDE SEQUENCE [LARGE SCALE GENOMIC DNA]</scope>
    <source>
        <strain evidence="1">CM1030</strain>
        <tissue evidence="1">Blood</tissue>
    </source>
</reference>
<organism evidence="1 2">
    <name type="scientific">Cirrhinus mrigala</name>
    <name type="common">Mrigala</name>
    <dbReference type="NCBI Taxonomy" id="683832"/>
    <lineage>
        <taxon>Eukaryota</taxon>
        <taxon>Metazoa</taxon>
        <taxon>Chordata</taxon>
        <taxon>Craniata</taxon>
        <taxon>Vertebrata</taxon>
        <taxon>Euteleostomi</taxon>
        <taxon>Actinopterygii</taxon>
        <taxon>Neopterygii</taxon>
        <taxon>Teleostei</taxon>
        <taxon>Ostariophysi</taxon>
        <taxon>Cypriniformes</taxon>
        <taxon>Cyprinidae</taxon>
        <taxon>Labeoninae</taxon>
        <taxon>Labeonini</taxon>
        <taxon>Cirrhinus</taxon>
    </lineage>
</organism>
<dbReference type="Proteomes" id="UP001529510">
    <property type="component" value="Unassembled WGS sequence"/>
</dbReference>
<feature type="non-terminal residue" evidence="1">
    <location>
        <position position="1"/>
    </location>
</feature>
<evidence type="ECO:0000313" key="2">
    <source>
        <dbReference type="Proteomes" id="UP001529510"/>
    </source>
</evidence>
<feature type="non-terminal residue" evidence="1">
    <location>
        <position position="52"/>
    </location>
</feature>
<dbReference type="AlphaFoldDB" id="A0ABD0N778"/>
<sequence length="52" mass="5819">PTNARRPSQDFPGYILAIYSSRQVMVEQVEATSTTLADAIILLTENKGERHE</sequence>
<accession>A0ABD0N778</accession>
<keyword evidence="2" id="KW-1185">Reference proteome</keyword>
<comment type="caution">
    <text evidence="1">The sequence shown here is derived from an EMBL/GenBank/DDBJ whole genome shotgun (WGS) entry which is preliminary data.</text>
</comment>
<dbReference type="EMBL" id="JAMKFB020000024">
    <property type="protein sequence ID" value="KAL0156168.1"/>
    <property type="molecule type" value="Genomic_DNA"/>
</dbReference>
<evidence type="ECO:0000313" key="1">
    <source>
        <dbReference type="EMBL" id="KAL0156168.1"/>
    </source>
</evidence>
<proteinExistence type="predicted"/>
<name>A0ABD0N778_CIRMR</name>
<gene>
    <name evidence="1" type="ORF">M9458_047414</name>
</gene>
<protein>
    <submittedName>
        <fullName evidence="1">Uncharacterized protein</fullName>
    </submittedName>
</protein>